<keyword evidence="3" id="KW-0378">Hydrolase</keyword>
<dbReference type="PANTHER" id="PTHR12302:SF3">
    <property type="entry name" value="SERINE_THREONINE-PROTEIN KINASE 31"/>
    <property type="match status" value="1"/>
</dbReference>
<dbReference type="Gene3D" id="2.40.50.90">
    <property type="match status" value="1"/>
</dbReference>
<organism evidence="5 6">
    <name type="scientific">Kaistella montana</name>
    <dbReference type="NCBI Taxonomy" id="1849733"/>
    <lineage>
        <taxon>Bacteria</taxon>
        <taxon>Pseudomonadati</taxon>
        <taxon>Bacteroidota</taxon>
        <taxon>Flavobacteriia</taxon>
        <taxon>Flavobacteriales</taxon>
        <taxon>Weeksellaceae</taxon>
        <taxon>Chryseobacterium group</taxon>
        <taxon>Kaistella</taxon>
    </lineage>
</organism>
<keyword evidence="2" id="KW-0255">Endonuclease</keyword>
<evidence type="ECO:0000256" key="2">
    <source>
        <dbReference type="ARBA" id="ARBA00022759"/>
    </source>
</evidence>
<dbReference type="PANTHER" id="PTHR12302">
    <property type="entry name" value="EBNA2 BINDING PROTEIN P100"/>
    <property type="match status" value="1"/>
</dbReference>
<dbReference type="Pfam" id="PF00565">
    <property type="entry name" value="SNase"/>
    <property type="match status" value="1"/>
</dbReference>
<protein>
    <submittedName>
        <fullName evidence="5">Thermonuclease family protein</fullName>
    </submittedName>
</protein>
<dbReference type="EMBL" id="JBHULG010000001">
    <property type="protein sequence ID" value="MFD2544524.1"/>
    <property type="molecule type" value="Genomic_DNA"/>
</dbReference>
<evidence type="ECO:0000313" key="6">
    <source>
        <dbReference type="Proteomes" id="UP001597394"/>
    </source>
</evidence>
<evidence type="ECO:0000259" key="4">
    <source>
        <dbReference type="PROSITE" id="PS50830"/>
    </source>
</evidence>
<comment type="caution">
    <text evidence="5">The sequence shown here is derived from an EMBL/GenBank/DDBJ whole genome shotgun (WGS) entry which is preliminary data.</text>
</comment>
<sequence>MQMDAKDQILKKIHYEVVKVVDGDGIIVRNILTKIEEEIRLYGIDAPELTPCRKLKQDESETQIAGSLLMKLAYESYDYMRSIVKPGDQVNIIQERNNLSDKYGRTLAYVELQDGSILNETMVAAGYAKAYNKIHCSELPKYQQLSLTAKTNKKGLYLYVDQF</sequence>
<dbReference type="SUPFAM" id="SSF50199">
    <property type="entry name" value="Staphylococcal nuclease"/>
    <property type="match status" value="1"/>
</dbReference>
<name>A0ABW5K8R1_9FLAO</name>
<keyword evidence="1" id="KW-0540">Nuclease</keyword>
<evidence type="ECO:0000256" key="3">
    <source>
        <dbReference type="ARBA" id="ARBA00022801"/>
    </source>
</evidence>
<dbReference type="InterPro" id="IPR035437">
    <property type="entry name" value="SNase_OB-fold_sf"/>
</dbReference>
<dbReference type="RefSeq" id="WP_255927626.1">
    <property type="nucleotide sequence ID" value="NZ_JANFQP010000001.1"/>
</dbReference>
<dbReference type="SMART" id="SM00318">
    <property type="entry name" value="SNc"/>
    <property type="match status" value="1"/>
</dbReference>
<evidence type="ECO:0000256" key="1">
    <source>
        <dbReference type="ARBA" id="ARBA00022722"/>
    </source>
</evidence>
<feature type="domain" description="TNase-like" evidence="4">
    <location>
        <begin position="11"/>
        <end position="159"/>
    </location>
</feature>
<dbReference type="Proteomes" id="UP001597394">
    <property type="component" value="Unassembled WGS sequence"/>
</dbReference>
<dbReference type="PROSITE" id="PS50830">
    <property type="entry name" value="TNASE_3"/>
    <property type="match status" value="1"/>
</dbReference>
<dbReference type="InterPro" id="IPR016071">
    <property type="entry name" value="Staphylococal_nuclease_OB-fold"/>
</dbReference>
<proteinExistence type="predicted"/>
<keyword evidence="6" id="KW-1185">Reference proteome</keyword>
<accession>A0ABW5K8R1</accession>
<reference evidence="6" key="1">
    <citation type="journal article" date="2019" name="Int. J. Syst. Evol. Microbiol.">
        <title>The Global Catalogue of Microorganisms (GCM) 10K type strain sequencing project: providing services to taxonomists for standard genome sequencing and annotation.</title>
        <authorList>
            <consortium name="The Broad Institute Genomics Platform"/>
            <consortium name="The Broad Institute Genome Sequencing Center for Infectious Disease"/>
            <person name="Wu L."/>
            <person name="Ma J."/>
        </authorList>
    </citation>
    <scope>NUCLEOTIDE SEQUENCE [LARGE SCALE GENOMIC DNA]</scope>
    <source>
        <strain evidence="6">KCTC 52204</strain>
    </source>
</reference>
<gene>
    <name evidence="5" type="ORF">ACFSO8_03520</name>
</gene>
<evidence type="ECO:0000313" key="5">
    <source>
        <dbReference type="EMBL" id="MFD2544524.1"/>
    </source>
</evidence>